<keyword evidence="6" id="KW-0732">Signal</keyword>
<keyword evidence="5" id="KW-0472">Membrane</keyword>
<evidence type="ECO:0000256" key="5">
    <source>
        <dbReference type="ARBA" id="ARBA00023136"/>
    </source>
</evidence>
<keyword evidence="3" id="KW-0812">Transmembrane</keyword>
<evidence type="ECO:0000313" key="8">
    <source>
        <dbReference type="Proteomes" id="UP000664203"/>
    </source>
</evidence>
<dbReference type="GO" id="GO:0030134">
    <property type="term" value="C:COPII-coated ER to Golgi transport vesicle"/>
    <property type="evidence" value="ECO:0007669"/>
    <property type="project" value="TreeGrafter"/>
</dbReference>
<dbReference type="GO" id="GO:0006888">
    <property type="term" value="P:endoplasmic reticulum to Golgi vesicle-mediated transport"/>
    <property type="evidence" value="ECO:0007669"/>
    <property type="project" value="InterPro"/>
</dbReference>
<dbReference type="GO" id="GO:0005789">
    <property type="term" value="C:endoplasmic reticulum membrane"/>
    <property type="evidence" value="ECO:0007669"/>
    <property type="project" value="TreeGrafter"/>
</dbReference>
<evidence type="ECO:0000256" key="6">
    <source>
        <dbReference type="SAM" id="SignalP"/>
    </source>
</evidence>
<comment type="similarity">
    <text evidence="2">Belongs to the SVP26 family.</text>
</comment>
<name>A0A8H3INU8_9LECA</name>
<feature type="chain" id="PRO_5034141787" evidence="6">
    <location>
        <begin position="31"/>
        <end position="127"/>
    </location>
</feature>
<dbReference type="OrthoDB" id="28257at2759"/>
<gene>
    <name evidence="7" type="primary">SVP26</name>
    <name evidence="7" type="ORF">ALECFALPRED_003894</name>
</gene>
<dbReference type="InterPro" id="IPR007277">
    <property type="entry name" value="Svp26/Tex261"/>
</dbReference>
<dbReference type="GO" id="GO:0097020">
    <property type="term" value="F:COPII receptor activity"/>
    <property type="evidence" value="ECO:0007669"/>
    <property type="project" value="InterPro"/>
</dbReference>
<dbReference type="PANTHER" id="PTHR13144:SF0">
    <property type="entry name" value="PROTEIN TEX261"/>
    <property type="match status" value="1"/>
</dbReference>
<protein>
    <submittedName>
        <fullName evidence="7">Erv26 super protein</fullName>
    </submittedName>
</protein>
<reference evidence="7" key="1">
    <citation type="submission" date="2021-03" db="EMBL/GenBank/DDBJ databases">
        <authorList>
            <person name="Tagirdzhanova G."/>
        </authorList>
    </citation>
    <scope>NUCLEOTIDE SEQUENCE</scope>
</reference>
<evidence type="ECO:0000256" key="4">
    <source>
        <dbReference type="ARBA" id="ARBA00022989"/>
    </source>
</evidence>
<evidence type="ECO:0000313" key="7">
    <source>
        <dbReference type="EMBL" id="CAF9927835.1"/>
    </source>
</evidence>
<dbReference type="EMBL" id="CAJPDR010000240">
    <property type="protein sequence ID" value="CAF9927835.1"/>
    <property type="molecule type" value="Genomic_DNA"/>
</dbReference>
<dbReference type="Pfam" id="PF04148">
    <property type="entry name" value="Erv26"/>
    <property type="match status" value="1"/>
</dbReference>
<dbReference type="PANTHER" id="PTHR13144">
    <property type="entry name" value="TEX261 PROTEIN"/>
    <property type="match status" value="1"/>
</dbReference>
<evidence type="ECO:0000256" key="3">
    <source>
        <dbReference type="ARBA" id="ARBA00022692"/>
    </source>
</evidence>
<feature type="signal peptide" evidence="6">
    <location>
        <begin position="1"/>
        <end position="30"/>
    </location>
</feature>
<organism evidence="7 8">
    <name type="scientific">Alectoria fallacina</name>
    <dbReference type="NCBI Taxonomy" id="1903189"/>
    <lineage>
        <taxon>Eukaryota</taxon>
        <taxon>Fungi</taxon>
        <taxon>Dikarya</taxon>
        <taxon>Ascomycota</taxon>
        <taxon>Pezizomycotina</taxon>
        <taxon>Lecanoromycetes</taxon>
        <taxon>OSLEUM clade</taxon>
        <taxon>Lecanoromycetidae</taxon>
        <taxon>Lecanorales</taxon>
        <taxon>Lecanorineae</taxon>
        <taxon>Parmeliaceae</taxon>
        <taxon>Alectoria</taxon>
    </lineage>
</organism>
<dbReference type="GO" id="GO:0000139">
    <property type="term" value="C:Golgi membrane"/>
    <property type="evidence" value="ECO:0007669"/>
    <property type="project" value="TreeGrafter"/>
</dbReference>
<evidence type="ECO:0000256" key="1">
    <source>
        <dbReference type="ARBA" id="ARBA00004141"/>
    </source>
</evidence>
<comment type="subcellular location">
    <subcellularLocation>
        <location evidence="1">Membrane</location>
        <topology evidence="1">Multi-pass membrane protein</topology>
    </subcellularLocation>
</comment>
<dbReference type="Proteomes" id="UP000664203">
    <property type="component" value="Unassembled WGS sequence"/>
</dbReference>
<comment type="caution">
    <text evidence="7">The sequence shown here is derived from an EMBL/GenBank/DDBJ whole genome shotgun (WGS) entry which is preliminary data.</text>
</comment>
<keyword evidence="4" id="KW-1133">Transmembrane helix</keyword>
<keyword evidence="8" id="KW-1185">Reference proteome</keyword>
<dbReference type="AlphaFoldDB" id="A0A8H3INU8"/>
<evidence type="ECO:0000256" key="2">
    <source>
        <dbReference type="ARBA" id="ARBA00008096"/>
    </source>
</evidence>
<proteinExistence type="inferred from homology"/>
<accession>A0A8H3INU8</accession>
<sequence length="127" mass="14091">MDTYVYKASYMIVLILILIPISITPRPTQADPSSIASGLYYLSELVEEHTVFARKLLTRLIYAIIAIQTLLTLIDRFPLALSLVSIASHGVYVGNLRHFPTVKLTDPVFILSCGKLPFTLGPKRASN</sequence>